<dbReference type="RefSeq" id="WP_175269174.1">
    <property type="nucleotide sequence ID" value="NZ_JABFCR010000011.1"/>
</dbReference>
<dbReference type="SUPFAM" id="SSF109854">
    <property type="entry name" value="DinB/YfiT-like putative metalloenzymes"/>
    <property type="match status" value="1"/>
</dbReference>
<dbReference type="Gene3D" id="1.20.120.450">
    <property type="entry name" value="dinb family like domain"/>
    <property type="match status" value="1"/>
</dbReference>
<evidence type="ECO:0000313" key="3">
    <source>
        <dbReference type="Proteomes" id="UP000566071"/>
    </source>
</evidence>
<organism evidence="2 3">
    <name type="scientific">Mucilaginibacter humi</name>
    <dbReference type="NCBI Taxonomy" id="2732510"/>
    <lineage>
        <taxon>Bacteria</taxon>
        <taxon>Pseudomonadati</taxon>
        <taxon>Bacteroidota</taxon>
        <taxon>Sphingobacteriia</taxon>
        <taxon>Sphingobacteriales</taxon>
        <taxon>Sphingobacteriaceae</taxon>
        <taxon>Mucilaginibacter</taxon>
    </lineage>
</organism>
<dbReference type="InterPro" id="IPR034660">
    <property type="entry name" value="DinB/YfiT-like"/>
</dbReference>
<evidence type="ECO:0000259" key="1">
    <source>
        <dbReference type="Pfam" id="PF12867"/>
    </source>
</evidence>
<proteinExistence type="predicted"/>
<dbReference type="Proteomes" id="UP000566071">
    <property type="component" value="Unassembled WGS sequence"/>
</dbReference>
<evidence type="ECO:0000313" key="2">
    <source>
        <dbReference type="EMBL" id="NNU33478.1"/>
    </source>
</evidence>
<reference evidence="2 3" key="1">
    <citation type="submission" date="2020-05" db="EMBL/GenBank/DDBJ databases">
        <authorList>
            <person name="Khan S.A."/>
            <person name="Jeon C.O."/>
            <person name="Chun B.H."/>
        </authorList>
    </citation>
    <scope>NUCLEOTIDE SEQUENCE [LARGE SCALE GENOMIC DNA]</scope>
    <source>
        <strain evidence="2 3">S1162</strain>
    </source>
</reference>
<dbReference type="Pfam" id="PF12867">
    <property type="entry name" value="DinB_2"/>
    <property type="match status" value="1"/>
</dbReference>
<name>A0ABX1VZV4_9SPHI</name>
<protein>
    <submittedName>
        <fullName evidence="2">DinB family protein</fullName>
    </submittedName>
</protein>
<comment type="caution">
    <text evidence="2">The sequence shown here is derived from an EMBL/GenBank/DDBJ whole genome shotgun (WGS) entry which is preliminary data.</text>
</comment>
<dbReference type="EMBL" id="JABFCR010000011">
    <property type="protein sequence ID" value="NNU33478.1"/>
    <property type="molecule type" value="Genomic_DNA"/>
</dbReference>
<sequence>MKDLLTELENARTNLAQAISSIPDDQFNTVPFKDSWTAGQVTEHIFKALGVNVLYGKNQPTERAPDENVEETGKLFLNMDIKMKSPDFIYPSDGPHDKKEMLAKLEDSLDKLITAAKTLDLTLTCLDFEIPGAPPLDQA</sequence>
<gene>
    <name evidence="2" type="ORF">HK413_03655</name>
</gene>
<accession>A0ABX1VZV4</accession>
<keyword evidence="3" id="KW-1185">Reference proteome</keyword>
<feature type="domain" description="DinB-like" evidence="1">
    <location>
        <begin position="7"/>
        <end position="121"/>
    </location>
</feature>
<dbReference type="InterPro" id="IPR024775">
    <property type="entry name" value="DinB-like"/>
</dbReference>